<dbReference type="Pfam" id="PF17389">
    <property type="entry name" value="Bac_rhamnosid6H"/>
    <property type="match status" value="1"/>
</dbReference>
<accession>A0A328UFU0</accession>
<dbReference type="EMBL" id="QLYR01000010">
    <property type="protein sequence ID" value="RAQ22702.1"/>
    <property type="molecule type" value="Genomic_DNA"/>
</dbReference>
<dbReference type="PANTHER" id="PTHR34987">
    <property type="entry name" value="C, PUTATIVE (AFU_ORTHOLOGUE AFUA_3G02880)-RELATED"/>
    <property type="match status" value="1"/>
</dbReference>
<feature type="domain" description="Alpha-L-rhamnosidase C-terminal" evidence="2">
    <location>
        <begin position="719"/>
        <end position="788"/>
    </location>
</feature>
<dbReference type="Gene3D" id="2.60.420.10">
    <property type="entry name" value="Maltose phosphorylase, domain 3"/>
    <property type="match status" value="1"/>
</dbReference>
<evidence type="ECO:0000313" key="3">
    <source>
        <dbReference type="EMBL" id="RAQ22702.1"/>
    </source>
</evidence>
<dbReference type="PANTHER" id="PTHR34987:SF2">
    <property type="entry name" value="B, PUTATIVE (AFU_ORTHOLOGUE AFUA_7G05040)-RELATED"/>
    <property type="match status" value="1"/>
</dbReference>
<reference evidence="3 4" key="1">
    <citation type="submission" date="2018-06" db="EMBL/GenBank/DDBJ databases">
        <title>Noncontiguous genome sequence of Ruminococcaceae bacterium ASD2818.</title>
        <authorList>
            <person name="Chaplin A.V."/>
            <person name="Sokolova S.R."/>
            <person name="Kochetkova T.O."/>
            <person name="Goltsov A.Y."/>
            <person name="Trofimov D.Y."/>
            <person name="Efimov B.A."/>
        </authorList>
    </citation>
    <scope>NUCLEOTIDE SEQUENCE [LARGE SCALE GENOMIC DNA]</scope>
    <source>
        <strain evidence="3 4">ASD2818</strain>
    </source>
</reference>
<dbReference type="InterPro" id="IPR012341">
    <property type="entry name" value="6hp_glycosidase-like_sf"/>
</dbReference>
<evidence type="ECO:0000259" key="1">
    <source>
        <dbReference type="Pfam" id="PF17389"/>
    </source>
</evidence>
<feature type="domain" description="Alpha-L-rhamnosidase six-hairpin glycosidase" evidence="1">
    <location>
        <begin position="396"/>
        <end position="638"/>
    </location>
</feature>
<comment type="caution">
    <text evidence="3">The sequence shown here is derived from an EMBL/GenBank/DDBJ whole genome shotgun (WGS) entry which is preliminary data.</text>
</comment>
<evidence type="ECO:0008006" key="5">
    <source>
        <dbReference type="Google" id="ProtNLM"/>
    </source>
</evidence>
<sequence>MGLYQSDAEKTGRNTMRNEWTGNGLNGSWWVRPQATSTREQRAAYFRLEFQLAEKPETAVVNLSAADRYRLYVNGRPVCAGPAKGDHFNHYYETLDLAPYLTSGLNAITARVVAFAGEATQSMARATPSVFSTGTGPAFLLCGHVAGKSGSCQDLSTGTAGWTAVPDEGLFLRTHTLYTFDWERNDLAQSPAGWRTAEPLGWPRTERFFEAGVNPYGEQSFIPLEPRPIPNMYEQEAGFVREMPSHEGEQRLVFDEKGLAVVEPHTRAVLELDAGCESTAYLRLAAQGTGGRILLYCAERYFPADEAVRPGSFARDNSQAGVLFGASGRPSIAGMGCELLPSAAWTEWDSFWFMTFRFVRLEVIAGEVPVTLQRPDMICTGYPLDIQARLQLPSDEMSQLWEISLRTLERCMHETHEDCPYYEQLQYIMDTRLQILFTYAVSGDTRMAQRVLWDFHCSQLPNGLLQSRYPCARTQVIPSFSFHWIFMLEDYLVQTQDTGTVRFYLPTMDRILAYFDRRVNSDGLMEKAGFWDFCDWVPEWDKDRGTPSAVAAGPSTVHNLTYALALQTAAQLVKAAGRAALAAEYTERADAVCCAVKRLCWNTEKGLLREGPGFEQYSQHAQALAVLTGLIQGPAAAELMDRALSAEGILACTFPWHFYLFRALEKAGRYERCASIWAPYREILARHLTTMPETPGDSRSDCHAWSAVPLFEYVRMNLGVQPSAEKGWEEIVIRPYPCGLSSLSGTVPTPKGMVSVSWQMDAAENALHIQVKAPAVPIRVLLPDGTELTTASGELQC</sequence>
<dbReference type="InterPro" id="IPR035396">
    <property type="entry name" value="Bac_rhamnosid6H"/>
</dbReference>
<dbReference type="GO" id="GO:0005975">
    <property type="term" value="P:carbohydrate metabolic process"/>
    <property type="evidence" value="ECO:0007669"/>
    <property type="project" value="InterPro"/>
</dbReference>
<dbReference type="AlphaFoldDB" id="A0A328UFU0"/>
<dbReference type="Proteomes" id="UP000249377">
    <property type="component" value="Unassembled WGS sequence"/>
</dbReference>
<evidence type="ECO:0000313" key="4">
    <source>
        <dbReference type="Proteomes" id="UP000249377"/>
    </source>
</evidence>
<gene>
    <name evidence="3" type="ORF">DPQ25_12135</name>
</gene>
<organism evidence="3 4">
    <name type="scientific">Hydrogeniiclostridium mannosilyticum</name>
    <dbReference type="NCBI Taxonomy" id="2764322"/>
    <lineage>
        <taxon>Bacteria</taxon>
        <taxon>Bacillati</taxon>
        <taxon>Bacillota</taxon>
        <taxon>Clostridia</taxon>
        <taxon>Eubacteriales</taxon>
        <taxon>Acutalibacteraceae</taxon>
        <taxon>Hydrogeniiclostridium</taxon>
    </lineage>
</organism>
<dbReference type="Pfam" id="PF17390">
    <property type="entry name" value="Bac_rhamnosid_C"/>
    <property type="match status" value="1"/>
</dbReference>
<evidence type="ECO:0000259" key="2">
    <source>
        <dbReference type="Pfam" id="PF17390"/>
    </source>
</evidence>
<dbReference type="SUPFAM" id="SSF48208">
    <property type="entry name" value="Six-hairpin glycosidases"/>
    <property type="match status" value="1"/>
</dbReference>
<dbReference type="Gene3D" id="1.50.10.10">
    <property type="match status" value="1"/>
</dbReference>
<dbReference type="InterPro" id="IPR008928">
    <property type="entry name" value="6-hairpin_glycosidase_sf"/>
</dbReference>
<dbReference type="Gene3D" id="2.60.120.260">
    <property type="entry name" value="Galactose-binding domain-like"/>
    <property type="match status" value="1"/>
</dbReference>
<keyword evidence="4" id="KW-1185">Reference proteome</keyword>
<proteinExistence type="predicted"/>
<name>A0A328UFU0_9FIRM</name>
<protein>
    <recommendedName>
        <fullName evidence="5">Alpha-L-rhamnosidase</fullName>
    </recommendedName>
</protein>
<dbReference type="InterPro" id="IPR035398">
    <property type="entry name" value="Bac_rhamnosid_C"/>
</dbReference>